<reference evidence="9" key="1">
    <citation type="submission" date="2012-09" db="EMBL/GenBank/DDBJ databases">
        <authorList>
            <person name="Martin A.A."/>
        </authorList>
    </citation>
    <scope>NUCLEOTIDE SEQUENCE</scope>
</reference>
<name>A0A0K0DF31_ANGCA</name>
<comment type="subcellular location">
    <subcellularLocation>
        <location evidence="1">Nucleus</location>
    </subcellularLocation>
</comment>
<accession>A0A0K0DF31</accession>
<evidence type="ECO:0000259" key="8">
    <source>
        <dbReference type="PROSITE" id="PS51293"/>
    </source>
</evidence>
<evidence type="ECO:0000313" key="10">
    <source>
        <dbReference type="WBParaSite" id="ACAC_0000953001-mRNA-1"/>
    </source>
</evidence>
<dbReference type="Proteomes" id="UP000035642">
    <property type="component" value="Unassembled WGS sequence"/>
</dbReference>
<keyword evidence="5" id="KW-0862">Zinc</keyword>
<keyword evidence="2" id="KW-0678">Repressor</keyword>
<dbReference type="GO" id="GO:0003677">
    <property type="term" value="F:DNA binding"/>
    <property type="evidence" value="ECO:0007669"/>
    <property type="project" value="UniProtKB-KW"/>
</dbReference>
<keyword evidence="7" id="KW-0539">Nucleus</keyword>
<keyword evidence="3" id="KW-0479">Metal-binding</keyword>
<dbReference type="GO" id="GO:0000118">
    <property type="term" value="C:histone deacetylase complex"/>
    <property type="evidence" value="ECO:0007669"/>
    <property type="project" value="TreeGrafter"/>
</dbReference>
<dbReference type="PANTHER" id="PTHR16089">
    <property type="entry name" value="REST COREPRESSOR COREST PROTEIN-RELATED"/>
    <property type="match status" value="1"/>
</dbReference>
<dbReference type="PROSITE" id="PS51257">
    <property type="entry name" value="PROKAR_LIPOPROTEIN"/>
    <property type="match status" value="1"/>
</dbReference>
<dbReference type="AlphaFoldDB" id="A0A0K0DF31"/>
<proteinExistence type="predicted"/>
<dbReference type="SMART" id="SM00717">
    <property type="entry name" value="SANT"/>
    <property type="match status" value="1"/>
</dbReference>
<evidence type="ECO:0000256" key="2">
    <source>
        <dbReference type="ARBA" id="ARBA00022491"/>
    </source>
</evidence>
<dbReference type="GO" id="GO:0005667">
    <property type="term" value="C:transcription regulator complex"/>
    <property type="evidence" value="ECO:0007669"/>
    <property type="project" value="TreeGrafter"/>
</dbReference>
<evidence type="ECO:0000256" key="4">
    <source>
        <dbReference type="ARBA" id="ARBA00022771"/>
    </source>
</evidence>
<evidence type="ECO:0000256" key="5">
    <source>
        <dbReference type="ARBA" id="ARBA00022833"/>
    </source>
</evidence>
<dbReference type="FunFam" id="1.10.10.60:FF:000012">
    <property type="entry name" value="Metastasis-associated 1 family, member 3"/>
    <property type="match status" value="1"/>
</dbReference>
<dbReference type="PANTHER" id="PTHR16089:SF28">
    <property type="entry name" value="REST COREPRESSOR"/>
    <property type="match status" value="1"/>
</dbReference>
<dbReference type="SUPFAM" id="SSF46689">
    <property type="entry name" value="Homeodomain-like"/>
    <property type="match status" value="1"/>
</dbReference>
<dbReference type="STRING" id="6313.A0A0K0DF31"/>
<dbReference type="GO" id="GO:0003714">
    <property type="term" value="F:transcription corepressor activity"/>
    <property type="evidence" value="ECO:0007669"/>
    <property type="project" value="TreeGrafter"/>
</dbReference>
<evidence type="ECO:0000256" key="1">
    <source>
        <dbReference type="ARBA" id="ARBA00004123"/>
    </source>
</evidence>
<dbReference type="PROSITE" id="PS51293">
    <property type="entry name" value="SANT"/>
    <property type="match status" value="1"/>
</dbReference>
<evidence type="ECO:0000256" key="6">
    <source>
        <dbReference type="ARBA" id="ARBA00023125"/>
    </source>
</evidence>
<dbReference type="GO" id="GO:0008270">
    <property type="term" value="F:zinc ion binding"/>
    <property type="evidence" value="ECO:0007669"/>
    <property type="project" value="UniProtKB-KW"/>
</dbReference>
<dbReference type="InterPro" id="IPR009057">
    <property type="entry name" value="Homeodomain-like_sf"/>
</dbReference>
<dbReference type="InterPro" id="IPR001005">
    <property type="entry name" value="SANT/Myb"/>
</dbReference>
<evidence type="ECO:0000313" key="9">
    <source>
        <dbReference type="Proteomes" id="UP000035642"/>
    </source>
</evidence>
<reference evidence="10" key="2">
    <citation type="submission" date="2017-02" db="UniProtKB">
        <authorList>
            <consortium name="WormBaseParasite"/>
        </authorList>
    </citation>
    <scope>IDENTIFICATION</scope>
</reference>
<dbReference type="Gene3D" id="1.10.10.60">
    <property type="entry name" value="Homeodomain-like"/>
    <property type="match status" value="1"/>
</dbReference>
<sequence length="132" mass="15257">MGWVYQRLALSSSDSFGMSVNLLTGACPGRNPTQFGLLDNKLLVLYLLQKSNIDFNVAQEKVRRPINEEWNEGDRALFKQILLMFGKRFDKIRQMPCRSVSSVIQFYYNTKKDTDYKSSINTRMAEDSEDDV</sequence>
<feature type="domain" description="SANT" evidence="8">
    <location>
        <begin position="65"/>
        <end position="115"/>
    </location>
</feature>
<organism evidence="9 10">
    <name type="scientific">Angiostrongylus cantonensis</name>
    <name type="common">Rat lungworm</name>
    <dbReference type="NCBI Taxonomy" id="6313"/>
    <lineage>
        <taxon>Eukaryota</taxon>
        <taxon>Metazoa</taxon>
        <taxon>Ecdysozoa</taxon>
        <taxon>Nematoda</taxon>
        <taxon>Chromadorea</taxon>
        <taxon>Rhabditida</taxon>
        <taxon>Rhabditina</taxon>
        <taxon>Rhabditomorpha</taxon>
        <taxon>Strongyloidea</taxon>
        <taxon>Metastrongylidae</taxon>
        <taxon>Angiostrongylus</taxon>
    </lineage>
</organism>
<keyword evidence="9" id="KW-1185">Reference proteome</keyword>
<dbReference type="GO" id="GO:0006357">
    <property type="term" value="P:regulation of transcription by RNA polymerase II"/>
    <property type="evidence" value="ECO:0007669"/>
    <property type="project" value="TreeGrafter"/>
</dbReference>
<protein>
    <submittedName>
        <fullName evidence="10">SANT domain-containing protein</fullName>
    </submittedName>
</protein>
<evidence type="ECO:0000256" key="3">
    <source>
        <dbReference type="ARBA" id="ARBA00022723"/>
    </source>
</evidence>
<dbReference type="WBParaSite" id="ACAC_0000953001-mRNA-1">
    <property type="protein sequence ID" value="ACAC_0000953001-mRNA-1"/>
    <property type="gene ID" value="ACAC_0000953001"/>
</dbReference>
<keyword evidence="4" id="KW-0863">Zinc-finger</keyword>
<dbReference type="InterPro" id="IPR017884">
    <property type="entry name" value="SANT_dom"/>
</dbReference>
<dbReference type="InterPro" id="IPR051066">
    <property type="entry name" value="Trans_reg/Corepressor"/>
</dbReference>
<keyword evidence="6" id="KW-0238">DNA-binding</keyword>
<evidence type="ECO:0000256" key="7">
    <source>
        <dbReference type="ARBA" id="ARBA00023242"/>
    </source>
</evidence>